<organism evidence="9 10">
    <name type="scientific">Drosophila virilis</name>
    <name type="common">Fruit fly</name>
    <dbReference type="NCBI Taxonomy" id="7244"/>
    <lineage>
        <taxon>Eukaryota</taxon>
        <taxon>Metazoa</taxon>
        <taxon>Ecdysozoa</taxon>
        <taxon>Arthropoda</taxon>
        <taxon>Hexapoda</taxon>
        <taxon>Insecta</taxon>
        <taxon>Pterygota</taxon>
        <taxon>Neoptera</taxon>
        <taxon>Endopterygota</taxon>
        <taxon>Diptera</taxon>
        <taxon>Brachycera</taxon>
        <taxon>Muscomorpha</taxon>
        <taxon>Ephydroidea</taxon>
        <taxon>Drosophilidae</taxon>
        <taxon>Drosophila</taxon>
    </lineage>
</organism>
<reference evidence="9 10" key="1">
    <citation type="journal article" date="2007" name="Nature">
        <title>Evolution of genes and genomes on the Drosophila phylogeny.</title>
        <authorList>
            <consortium name="Drosophila 12 Genomes Consortium"/>
            <person name="Clark A.G."/>
            <person name="Eisen M.B."/>
            <person name="Smith D.R."/>
            <person name="Bergman C.M."/>
            <person name="Oliver B."/>
            <person name="Markow T.A."/>
            <person name="Kaufman T.C."/>
            <person name="Kellis M."/>
            <person name="Gelbart W."/>
            <person name="Iyer V.N."/>
            <person name="Pollard D.A."/>
            <person name="Sackton T.B."/>
            <person name="Larracuente A.M."/>
            <person name="Singh N.D."/>
            <person name="Abad J.P."/>
            <person name="Abt D.N."/>
            <person name="Adryan B."/>
            <person name="Aguade M."/>
            <person name="Akashi H."/>
            <person name="Anderson W.W."/>
            <person name="Aquadro C.F."/>
            <person name="Ardell D.H."/>
            <person name="Arguello R."/>
            <person name="Artieri C.G."/>
            <person name="Barbash D.A."/>
            <person name="Barker D."/>
            <person name="Barsanti P."/>
            <person name="Batterham P."/>
            <person name="Batzoglou S."/>
            <person name="Begun D."/>
            <person name="Bhutkar A."/>
            <person name="Blanco E."/>
            <person name="Bosak S.A."/>
            <person name="Bradley R.K."/>
            <person name="Brand A.D."/>
            <person name="Brent M.R."/>
            <person name="Brooks A.N."/>
            <person name="Brown R.H."/>
            <person name="Butlin R.K."/>
            <person name="Caggese C."/>
            <person name="Calvi B.R."/>
            <person name="Bernardo de Carvalho A."/>
            <person name="Caspi A."/>
            <person name="Castrezana S."/>
            <person name="Celniker S.E."/>
            <person name="Chang J.L."/>
            <person name="Chapple C."/>
            <person name="Chatterji S."/>
            <person name="Chinwalla A."/>
            <person name="Civetta A."/>
            <person name="Clifton S.W."/>
            <person name="Comeron J.M."/>
            <person name="Costello J.C."/>
            <person name="Coyne J.A."/>
            <person name="Daub J."/>
            <person name="David R.G."/>
            <person name="Delcher A.L."/>
            <person name="Delehaunty K."/>
            <person name="Do C.B."/>
            <person name="Ebling H."/>
            <person name="Edwards K."/>
            <person name="Eickbush T."/>
            <person name="Evans J.D."/>
            <person name="Filipski A."/>
            <person name="Findeiss S."/>
            <person name="Freyhult E."/>
            <person name="Fulton L."/>
            <person name="Fulton R."/>
            <person name="Garcia A.C."/>
            <person name="Gardiner A."/>
            <person name="Garfield D.A."/>
            <person name="Garvin B.E."/>
            <person name="Gibson G."/>
            <person name="Gilbert D."/>
            <person name="Gnerre S."/>
            <person name="Godfrey J."/>
            <person name="Good R."/>
            <person name="Gotea V."/>
            <person name="Gravely B."/>
            <person name="Greenberg A.J."/>
            <person name="Griffiths-Jones S."/>
            <person name="Gross S."/>
            <person name="Guigo R."/>
            <person name="Gustafson E.A."/>
            <person name="Haerty W."/>
            <person name="Hahn M.W."/>
            <person name="Halligan D.L."/>
            <person name="Halpern A.L."/>
            <person name="Halter G.M."/>
            <person name="Han M.V."/>
            <person name="Heger A."/>
            <person name="Hillier L."/>
            <person name="Hinrichs A.S."/>
            <person name="Holmes I."/>
            <person name="Hoskins R.A."/>
            <person name="Hubisz M.J."/>
            <person name="Hultmark D."/>
            <person name="Huntley M.A."/>
            <person name="Jaffe D.B."/>
            <person name="Jagadeeshan S."/>
            <person name="Jeck W.R."/>
            <person name="Johnson J."/>
            <person name="Jones C.D."/>
            <person name="Jordan W.C."/>
            <person name="Karpen G.H."/>
            <person name="Kataoka E."/>
            <person name="Keightley P.D."/>
            <person name="Kheradpour P."/>
            <person name="Kirkness E.F."/>
            <person name="Koerich L.B."/>
            <person name="Kristiansen K."/>
            <person name="Kudrna D."/>
            <person name="Kulathinal R.J."/>
            <person name="Kumar S."/>
            <person name="Kwok R."/>
            <person name="Lander E."/>
            <person name="Langley C.H."/>
            <person name="Lapoint R."/>
            <person name="Lazzaro B.P."/>
            <person name="Lee S.J."/>
            <person name="Levesque L."/>
            <person name="Li R."/>
            <person name="Lin C.F."/>
            <person name="Lin M.F."/>
            <person name="Lindblad-Toh K."/>
            <person name="Llopart A."/>
            <person name="Long M."/>
            <person name="Low L."/>
            <person name="Lozovsky E."/>
            <person name="Lu J."/>
            <person name="Luo M."/>
            <person name="Machado C.A."/>
            <person name="Makalowski W."/>
            <person name="Marzo M."/>
            <person name="Matsuda M."/>
            <person name="Matzkin L."/>
            <person name="McAllister B."/>
            <person name="McBride C.S."/>
            <person name="McKernan B."/>
            <person name="McKernan K."/>
            <person name="Mendez-Lago M."/>
            <person name="Minx P."/>
            <person name="Mollenhauer M.U."/>
            <person name="Montooth K."/>
            <person name="Mount S.M."/>
            <person name="Mu X."/>
            <person name="Myers E."/>
            <person name="Negre B."/>
            <person name="Newfeld S."/>
            <person name="Nielsen R."/>
            <person name="Noor M.A."/>
            <person name="O'Grady P."/>
            <person name="Pachter L."/>
            <person name="Papaceit M."/>
            <person name="Parisi M.J."/>
            <person name="Parisi M."/>
            <person name="Parts L."/>
            <person name="Pedersen J.S."/>
            <person name="Pesole G."/>
            <person name="Phillippy A.M."/>
            <person name="Ponting C.P."/>
            <person name="Pop M."/>
            <person name="Porcelli D."/>
            <person name="Powell J.R."/>
            <person name="Prohaska S."/>
            <person name="Pruitt K."/>
            <person name="Puig M."/>
            <person name="Quesneville H."/>
            <person name="Ram K.R."/>
            <person name="Rand D."/>
            <person name="Rasmussen M.D."/>
            <person name="Reed L.K."/>
            <person name="Reenan R."/>
            <person name="Reily A."/>
            <person name="Remington K.A."/>
            <person name="Rieger T.T."/>
            <person name="Ritchie M.G."/>
            <person name="Robin C."/>
            <person name="Rogers Y.H."/>
            <person name="Rohde C."/>
            <person name="Rozas J."/>
            <person name="Rubenfield M.J."/>
            <person name="Ruiz A."/>
            <person name="Russo S."/>
            <person name="Salzberg S.L."/>
            <person name="Sanchez-Gracia A."/>
            <person name="Saranga D.J."/>
            <person name="Sato H."/>
            <person name="Schaeffer S.W."/>
            <person name="Schatz M.C."/>
            <person name="Schlenke T."/>
            <person name="Schwartz R."/>
            <person name="Segarra C."/>
            <person name="Singh R.S."/>
            <person name="Sirot L."/>
            <person name="Sirota M."/>
            <person name="Sisneros N.B."/>
            <person name="Smith C.D."/>
            <person name="Smith T.F."/>
            <person name="Spieth J."/>
            <person name="Stage D.E."/>
            <person name="Stark A."/>
            <person name="Stephan W."/>
            <person name="Strausberg R.L."/>
            <person name="Strempel S."/>
            <person name="Sturgill D."/>
            <person name="Sutton G."/>
            <person name="Sutton G.G."/>
            <person name="Tao W."/>
            <person name="Teichmann S."/>
            <person name="Tobari Y.N."/>
            <person name="Tomimura Y."/>
            <person name="Tsolas J.M."/>
            <person name="Valente V.L."/>
            <person name="Venter E."/>
            <person name="Venter J.C."/>
            <person name="Vicario S."/>
            <person name="Vieira F.G."/>
            <person name="Vilella A.J."/>
            <person name="Villasante A."/>
            <person name="Walenz B."/>
            <person name="Wang J."/>
            <person name="Wasserman M."/>
            <person name="Watts T."/>
            <person name="Wilson D."/>
            <person name="Wilson R.K."/>
            <person name="Wing R.A."/>
            <person name="Wolfner M.F."/>
            <person name="Wong A."/>
            <person name="Wong G.K."/>
            <person name="Wu C.I."/>
            <person name="Wu G."/>
            <person name="Yamamoto D."/>
            <person name="Yang H.P."/>
            <person name="Yang S.P."/>
            <person name="Yorke J.A."/>
            <person name="Yoshida K."/>
            <person name="Zdobnov E."/>
            <person name="Zhang P."/>
            <person name="Zhang Y."/>
            <person name="Zimin A.V."/>
            <person name="Baldwin J."/>
            <person name="Abdouelleil A."/>
            <person name="Abdulkadir J."/>
            <person name="Abebe A."/>
            <person name="Abera B."/>
            <person name="Abreu J."/>
            <person name="Acer S.C."/>
            <person name="Aftuck L."/>
            <person name="Alexander A."/>
            <person name="An P."/>
            <person name="Anderson E."/>
            <person name="Anderson S."/>
            <person name="Arachi H."/>
            <person name="Azer M."/>
            <person name="Bachantsang P."/>
            <person name="Barry A."/>
            <person name="Bayul T."/>
            <person name="Berlin A."/>
            <person name="Bessette D."/>
            <person name="Bloom T."/>
            <person name="Blye J."/>
            <person name="Boguslavskiy L."/>
            <person name="Bonnet C."/>
            <person name="Boukhgalter B."/>
            <person name="Bourzgui I."/>
            <person name="Brown A."/>
            <person name="Cahill P."/>
            <person name="Channer S."/>
            <person name="Cheshatsang Y."/>
            <person name="Chuda L."/>
            <person name="Citroen M."/>
            <person name="Collymore A."/>
            <person name="Cooke P."/>
            <person name="Costello M."/>
            <person name="D'Aco K."/>
            <person name="Daza R."/>
            <person name="De Haan G."/>
            <person name="DeGray S."/>
            <person name="DeMaso C."/>
            <person name="Dhargay N."/>
            <person name="Dooley K."/>
            <person name="Dooley E."/>
            <person name="Doricent M."/>
            <person name="Dorje P."/>
            <person name="Dorjee K."/>
            <person name="Dupes A."/>
            <person name="Elong R."/>
            <person name="Falk J."/>
            <person name="Farina A."/>
            <person name="Faro S."/>
            <person name="Ferguson D."/>
            <person name="Fisher S."/>
            <person name="Foley C.D."/>
            <person name="Franke A."/>
            <person name="Friedrich D."/>
            <person name="Gadbois L."/>
            <person name="Gearin G."/>
            <person name="Gearin C.R."/>
            <person name="Giannoukos G."/>
            <person name="Goode T."/>
            <person name="Graham J."/>
            <person name="Grandbois E."/>
            <person name="Grewal S."/>
            <person name="Gyaltsen K."/>
            <person name="Hafez N."/>
            <person name="Hagos B."/>
            <person name="Hall J."/>
            <person name="Henson C."/>
            <person name="Hollinger A."/>
            <person name="Honan T."/>
            <person name="Huard M.D."/>
            <person name="Hughes L."/>
            <person name="Hurhula B."/>
            <person name="Husby M.E."/>
            <person name="Kamat A."/>
            <person name="Kanga B."/>
            <person name="Kashin S."/>
            <person name="Khazanovich D."/>
            <person name="Kisner P."/>
            <person name="Lance K."/>
            <person name="Lara M."/>
            <person name="Lee W."/>
            <person name="Lennon N."/>
            <person name="Letendre F."/>
            <person name="LeVine R."/>
            <person name="Lipovsky A."/>
            <person name="Liu X."/>
            <person name="Liu J."/>
            <person name="Liu S."/>
            <person name="Lokyitsang T."/>
            <person name="Lokyitsang Y."/>
            <person name="Lubonja R."/>
            <person name="Lui A."/>
            <person name="MacDonald P."/>
            <person name="Magnisalis V."/>
            <person name="Maru K."/>
            <person name="Matthews C."/>
            <person name="McCusker W."/>
            <person name="McDonough S."/>
            <person name="Mehta T."/>
            <person name="Meldrim J."/>
            <person name="Meneus L."/>
            <person name="Mihai O."/>
            <person name="Mihalev A."/>
            <person name="Mihova T."/>
            <person name="Mittelman R."/>
            <person name="Mlenga V."/>
            <person name="Montmayeur A."/>
            <person name="Mulrain L."/>
            <person name="Navidi A."/>
            <person name="Naylor J."/>
            <person name="Negash T."/>
            <person name="Nguyen T."/>
            <person name="Nguyen N."/>
            <person name="Nicol R."/>
            <person name="Norbu C."/>
            <person name="Norbu N."/>
            <person name="Novod N."/>
            <person name="O'Neill B."/>
            <person name="Osman S."/>
            <person name="Markiewicz E."/>
            <person name="Oyono O.L."/>
            <person name="Patti C."/>
            <person name="Phunkhang P."/>
            <person name="Pierre F."/>
            <person name="Priest M."/>
            <person name="Raghuraman S."/>
            <person name="Rege F."/>
            <person name="Reyes R."/>
            <person name="Rise C."/>
            <person name="Rogov P."/>
            <person name="Ross K."/>
            <person name="Ryan E."/>
            <person name="Settipalli S."/>
            <person name="Shea T."/>
            <person name="Sherpa N."/>
            <person name="Shi L."/>
            <person name="Shih D."/>
            <person name="Sparrow T."/>
            <person name="Spaulding J."/>
            <person name="Stalker J."/>
            <person name="Stange-Thomann N."/>
            <person name="Stavropoulos S."/>
            <person name="Stone C."/>
            <person name="Strader C."/>
            <person name="Tesfaye S."/>
            <person name="Thomson T."/>
            <person name="Thoulutsang Y."/>
            <person name="Thoulutsang D."/>
            <person name="Topham K."/>
            <person name="Topping I."/>
            <person name="Tsamla T."/>
            <person name="Vassiliev H."/>
            <person name="Vo A."/>
            <person name="Wangchuk T."/>
            <person name="Wangdi T."/>
            <person name="Weiand M."/>
            <person name="Wilkinson J."/>
            <person name="Wilson A."/>
            <person name="Yadav S."/>
            <person name="Young G."/>
            <person name="Yu Q."/>
            <person name="Zembek L."/>
            <person name="Zhong D."/>
            <person name="Zimmer A."/>
            <person name="Zwirko Z."/>
            <person name="Jaffe D.B."/>
            <person name="Alvarez P."/>
            <person name="Brockman W."/>
            <person name="Butler J."/>
            <person name="Chin C."/>
            <person name="Gnerre S."/>
            <person name="Grabherr M."/>
            <person name="Kleber M."/>
            <person name="Mauceli E."/>
            <person name="MacCallum I."/>
        </authorList>
    </citation>
    <scope>NUCLEOTIDE SEQUENCE [LARGE SCALE GENOMIC DNA]</scope>
    <source>
        <strain evidence="10">Tucson 15010-1051.87</strain>
    </source>
</reference>
<evidence type="ECO:0000256" key="6">
    <source>
        <dbReference type="ARBA" id="ARBA00023170"/>
    </source>
</evidence>
<dbReference type="AlphaFoldDB" id="B4LQ07"/>
<keyword evidence="7" id="KW-0325">Glycoprotein</keyword>
<evidence type="ECO:0000313" key="9">
    <source>
        <dbReference type="EMBL" id="EDW60330.2"/>
    </source>
</evidence>
<keyword evidence="3 8" id="KW-0812">Transmembrane</keyword>
<dbReference type="EMBL" id="CH940648">
    <property type="protein sequence ID" value="EDW60330.2"/>
    <property type="molecule type" value="Genomic_DNA"/>
</dbReference>
<feature type="transmembrane region" description="Helical" evidence="8">
    <location>
        <begin position="316"/>
        <end position="339"/>
    </location>
</feature>
<dbReference type="PANTHER" id="PTHR42643">
    <property type="entry name" value="IONOTROPIC RECEPTOR 20A-RELATED"/>
    <property type="match status" value="1"/>
</dbReference>
<evidence type="ECO:0000256" key="1">
    <source>
        <dbReference type="ARBA" id="ARBA00004651"/>
    </source>
</evidence>
<keyword evidence="4 8" id="KW-1133">Transmembrane helix</keyword>
<evidence type="ECO:0000256" key="5">
    <source>
        <dbReference type="ARBA" id="ARBA00023136"/>
    </source>
</evidence>
<gene>
    <name evidence="9" type="primary">Dvir\GJ20917</name>
    <name evidence="9" type="ORF">Dvir_GJ20917</name>
</gene>
<dbReference type="KEGG" id="dvi:6626400"/>
<keyword evidence="5 8" id="KW-0472">Membrane</keyword>
<evidence type="ECO:0000313" key="10">
    <source>
        <dbReference type="Proteomes" id="UP000008792"/>
    </source>
</evidence>
<evidence type="ECO:0000256" key="2">
    <source>
        <dbReference type="ARBA" id="ARBA00022475"/>
    </source>
</evidence>
<protein>
    <recommendedName>
        <fullName evidence="11">Ionotropic glutamate receptor C-terminal domain-containing protein</fullName>
    </recommendedName>
</protein>
<comment type="subcellular location">
    <subcellularLocation>
        <location evidence="1">Cell membrane</location>
        <topology evidence="1">Multi-pass membrane protein</topology>
    </subcellularLocation>
</comment>
<dbReference type="Proteomes" id="UP000008792">
    <property type="component" value="Unassembled WGS sequence"/>
</dbReference>
<accession>B4LQ07</accession>
<keyword evidence="2" id="KW-1003">Cell membrane</keyword>
<dbReference type="GO" id="GO:0005886">
    <property type="term" value="C:plasma membrane"/>
    <property type="evidence" value="ECO:0007669"/>
    <property type="project" value="UniProtKB-SubCell"/>
</dbReference>
<keyword evidence="10" id="KW-1185">Reference proteome</keyword>
<dbReference type="FunCoup" id="B4LQ07">
    <property type="interactions" value="20"/>
</dbReference>
<name>B4LQ07_DROVI</name>
<evidence type="ECO:0000256" key="4">
    <source>
        <dbReference type="ARBA" id="ARBA00022989"/>
    </source>
</evidence>
<feature type="transmembrane region" description="Helical" evidence="8">
    <location>
        <begin position="345"/>
        <end position="364"/>
    </location>
</feature>
<evidence type="ECO:0000256" key="7">
    <source>
        <dbReference type="ARBA" id="ARBA00023180"/>
    </source>
</evidence>
<evidence type="ECO:0000256" key="3">
    <source>
        <dbReference type="ARBA" id="ARBA00022692"/>
    </source>
</evidence>
<dbReference type="HOGENOM" id="CLU_028766_0_0_1"/>
<evidence type="ECO:0000256" key="8">
    <source>
        <dbReference type="SAM" id="Phobius"/>
    </source>
</evidence>
<dbReference type="OrthoDB" id="7955835at2759"/>
<feature type="transmembrane region" description="Helical" evidence="8">
    <location>
        <begin position="287"/>
        <end position="309"/>
    </location>
</feature>
<dbReference type="PANTHER" id="PTHR42643:SF41">
    <property type="entry name" value="IONOTROPIC RECEPTOR 20A-RELATED"/>
    <property type="match status" value="1"/>
</dbReference>
<dbReference type="STRING" id="7244.B4LQ07"/>
<feature type="transmembrane region" description="Helical" evidence="8">
    <location>
        <begin position="376"/>
        <end position="394"/>
    </location>
</feature>
<dbReference type="InParanoid" id="B4LQ07"/>
<proteinExistence type="predicted"/>
<feature type="transmembrane region" description="Helical" evidence="8">
    <location>
        <begin position="564"/>
        <end position="592"/>
    </location>
</feature>
<keyword evidence="6" id="KW-0675">Receptor</keyword>
<sequence length="601" mass="69904">MYKPYIFVLFLLQWACAWNLRYISTMLTGFNKMGQFQDLVWFVSPQLNGEHMENMDKFIRILHEAFGLTQIVIFNNSDMRMSLSAVRRNQVSVVFTTGPEDPILQVADKVLLGKHYYLSVFMLMPKVDDMETVYELCRFLNDKQFENSLLYFESADGINQLFGTNQYPVVQYENRTDLMSFMRQRAKQVTSAAHDVGGYRFATPMREDAPHLFRVGDRYEGSTYRIIDTFVQHLNGSFREWPLPPDELGGRAVNMKQTLQLVRQRQVQFSAHAYALFMPDDELEKSYPLLVVRWCLMVPLYNSVSTYFYPLQPFDWTVWFFVLGAFLTLSLLELLWLWLGVAHAAAGPTAALLNSFCYIINIATGRQLLQPTCLRLLLLCAVFFHGFFLSANYTSTLGSILTVNLFHAQLNAMEDLLRAQLPVMIIDYELDFLLQLHTELPAEFRQLLRPVDSGVFAWHQLSFNSSFAYFVTEDSWQFLDEQQRHLKQRRFKFSDICFGSYHLAYPMQKDSSLWRDLEYYTFRVHSSGLLYYYARLSYESALHAGLVQRLQETKVYTSAGLQHLAIAFILLLAISAIAIIVFAFEVFAARIWRPSTDQERL</sequence>
<evidence type="ECO:0008006" key="11">
    <source>
        <dbReference type="Google" id="ProtNLM"/>
    </source>
</evidence>
<dbReference type="eggNOG" id="ENOG502T85Z">
    <property type="taxonomic scope" value="Eukaryota"/>
</dbReference>
<dbReference type="InterPro" id="IPR052192">
    <property type="entry name" value="Insect_Ionotropic_Sensory_Rcpt"/>
</dbReference>